<dbReference type="AlphaFoldDB" id="A0A852R8S7"/>
<accession>A0A852R8S7</accession>
<evidence type="ECO:0000313" key="5">
    <source>
        <dbReference type="EMBL" id="NYD31303.1"/>
    </source>
</evidence>
<gene>
    <name evidence="5" type="ORF">BJ958_002849</name>
</gene>
<dbReference type="Proteomes" id="UP000582231">
    <property type="component" value="Unassembled WGS sequence"/>
</dbReference>
<sequence>MPTSPRRTALLLAGIATALTLTGCSSSGSDDGAGRSSGGAPPAEAVADGAPTQAEVPAGLADGAGREGAKVATAEQPAVVATGTVSLEAEDVARARLAVRKVVDTHQGTIGEQETTTGDKGALSTARLVLRVPSDQFDDVVAALEEVATPTGTTTNSEDVSAEVVDVAARIRAQRKSVGRIETLLARAESIEQIVAIESQLASRQADLDALESRQRWLADQTGMSTVTVYIEQPVVHHERTKDEEADGFLGGLTRGWDALAEGAGAVLVVVGFLVPWLVLIALLAVPARLLLRRRTRGPARAA</sequence>
<reference evidence="5 6" key="1">
    <citation type="submission" date="2020-07" db="EMBL/GenBank/DDBJ databases">
        <title>Sequencing the genomes of 1000 actinobacteria strains.</title>
        <authorList>
            <person name="Klenk H.-P."/>
        </authorList>
    </citation>
    <scope>NUCLEOTIDE SEQUENCE [LARGE SCALE GENOMIC DNA]</scope>
    <source>
        <strain evidence="5 6">DSM 19082</strain>
    </source>
</reference>
<keyword evidence="2" id="KW-0472">Membrane</keyword>
<keyword evidence="2" id="KW-0812">Transmembrane</keyword>
<dbReference type="RefSeq" id="WP_179727429.1">
    <property type="nucleotide sequence ID" value="NZ_BAABEF010000001.1"/>
</dbReference>
<protein>
    <recommendedName>
        <fullName evidence="4">DUF4349 domain-containing protein</fullName>
    </recommendedName>
</protein>
<proteinExistence type="predicted"/>
<keyword evidence="2" id="KW-1133">Transmembrane helix</keyword>
<feature type="region of interest" description="Disordered" evidence="1">
    <location>
        <begin position="23"/>
        <end position="50"/>
    </location>
</feature>
<evidence type="ECO:0000259" key="4">
    <source>
        <dbReference type="Pfam" id="PF14257"/>
    </source>
</evidence>
<keyword evidence="6" id="KW-1185">Reference proteome</keyword>
<feature type="domain" description="DUF4349" evidence="4">
    <location>
        <begin position="78"/>
        <end position="287"/>
    </location>
</feature>
<dbReference type="EMBL" id="JACCBF010000001">
    <property type="protein sequence ID" value="NYD31303.1"/>
    <property type="molecule type" value="Genomic_DNA"/>
</dbReference>
<dbReference type="Pfam" id="PF14257">
    <property type="entry name" value="DUF4349"/>
    <property type="match status" value="1"/>
</dbReference>
<evidence type="ECO:0000256" key="3">
    <source>
        <dbReference type="SAM" id="SignalP"/>
    </source>
</evidence>
<feature type="signal peptide" evidence="3">
    <location>
        <begin position="1"/>
        <end position="18"/>
    </location>
</feature>
<organism evidence="5 6">
    <name type="scientific">Nocardioides kongjuensis</name>
    <dbReference type="NCBI Taxonomy" id="349522"/>
    <lineage>
        <taxon>Bacteria</taxon>
        <taxon>Bacillati</taxon>
        <taxon>Actinomycetota</taxon>
        <taxon>Actinomycetes</taxon>
        <taxon>Propionibacteriales</taxon>
        <taxon>Nocardioidaceae</taxon>
        <taxon>Nocardioides</taxon>
    </lineage>
</organism>
<feature type="chain" id="PRO_5039455806" description="DUF4349 domain-containing protein" evidence="3">
    <location>
        <begin position="19"/>
        <end position="303"/>
    </location>
</feature>
<dbReference type="PROSITE" id="PS51257">
    <property type="entry name" value="PROKAR_LIPOPROTEIN"/>
    <property type="match status" value="1"/>
</dbReference>
<keyword evidence="3" id="KW-0732">Signal</keyword>
<comment type="caution">
    <text evidence="5">The sequence shown here is derived from an EMBL/GenBank/DDBJ whole genome shotgun (WGS) entry which is preliminary data.</text>
</comment>
<name>A0A852R8S7_9ACTN</name>
<evidence type="ECO:0000313" key="6">
    <source>
        <dbReference type="Proteomes" id="UP000582231"/>
    </source>
</evidence>
<feature type="transmembrane region" description="Helical" evidence="2">
    <location>
        <begin position="264"/>
        <end position="292"/>
    </location>
</feature>
<dbReference type="InterPro" id="IPR025645">
    <property type="entry name" value="DUF4349"/>
</dbReference>
<evidence type="ECO:0000256" key="2">
    <source>
        <dbReference type="SAM" id="Phobius"/>
    </source>
</evidence>
<evidence type="ECO:0000256" key="1">
    <source>
        <dbReference type="SAM" id="MobiDB-lite"/>
    </source>
</evidence>